<organism evidence="2">
    <name type="scientific">Cucumis melo</name>
    <name type="common">Muskmelon</name>
    <dbReference type="NCBI Taxonomy" id="3656"/>
    <lineage>
        <taxon>Eukaryota</taxon>
        <taxon>Viridiplantae</taxon>
        <taxon>Streptophyta</taxon>
        <taxon>Embryophyta</taxon>
        <taxon>Tracheophyta</taxon>
        <taxon>Spermatophyta</taxon>
        <taxon>Magnoliopsida</taxon>
        <taxon>eudicotyledons</taxon>
        <taxon>Gunneridae</taxon>
        <taxon>Pentapetalae</taxon>
        <taxon>rosids</taxon>
        <taxon>fabids</taxon>
        <taxon>Cucurbitales</taxon>
        <taxon>Cucurbitaceae</taxon>
        <taxon>Benincaseae</taxon>
        <taxon>Cucumis</taxon>
    </lineage>
</organism>
<evidence type="ECO:0000313" key="2">
    <source>
        <dbReference type="EnsemblPlants" id="MELO3C030433.2.1"/>
    </source>
</evidence>
<feature type="region of interest" description="Disordered" evidence="1">
    <location>
        <begin position="1"/>
        <end position="23"/>
    </location>
</feature>
<dbReference type="AlphaFoldDB" id="A0A9I9E8W7"/>
<protein>
    <submittedName>
        <fullName evidence="2">Uncharacterized protein</fullName>
    </submittedName>
</protein>
<accession>A0A9I9E8W7</accession>
<sequence length="92" mass="9780">AGKTEENIQTKIGDLGESLHVEQGRGTSDAEYLDGDLLEGLVRSTLRPLLVLQATCIEQISSHVLVNLEGVVDVSSIPRCLDASPSIPPVSQ</sequence>
<dbReference type="Gramene" id="MELO3C030433.2.1">
    <property type="protein sequence ID" value="MELO3C030433.2.1"/>
    <property type="gene ID" value="MELO3C030433.2"/>
</dbReference>
<name>A0A9I9E8W7_CUCME</name>
<proteinExistence type="predicted"/>
<reference evidence="2" key="1">
    <citation type="submission" date="2023-03" db="UniProtKB">
        <authorList>
            <consortium name="EnsemblPlants"/>
        </authorList>
    </citation>
    <scope>IDENTIFICATION</scope>
</reference>
<dbReference type="EnsemblPlants" id="MELO3C030433.2.1">
    <property type="protein sequence ID" value="MELO3C030433.2.1"/>
    <property type="gene ID" value="MELO3C030433.2"/>
</dbReference>
<evidence type="ECO:0000256" key="1">
    <source>
        <dbReference type="SAM" id="MobiDB-lite"/>
    </source>
</evidence>